<keyword evidence="3" id="KW-1185">Reference proteome</keyword>
<protein>
    <submittedName>
        <fullName evidence="2">Phage capsid protein</fullName>
    </submittedName>
</protein>
<evidence type="ECO:0000313" key="3">
    <source>
        <dbReference type="Proteomes" id="UP000645257"/>
    </source>
</evidence>
<dbReference type="EMBL" id="BMYX01000001">
    <property type="protein sequence ID" value="GGY03901.1"/>
    <property type="molecule type" value="Genomic_DNA"/>
</dbReference>
<evidence type="ECO:0000313" key="2">
    <source>
        <dbReference type="EMBL" id="GGY03901.1"/>
    </source>
</evidence>
<name>A0A918U7M9_9NEIS</name>
<feature type="region of interest" description="Disordered" evidence="1">
    <location>
        <begin position="246"/>
        <end position="270"/>
    </location>
</feature>
<feature type="compositionally biased region" description="Polar residues" evidence="1">
    <location>
        <begin position="249"/>
        <end position="270"/>
    </location>
</feature>
<organism evidence="2 3">
    <name type="scientific">Paludibacterium paludis</name>
    <dbReference type="NCBI Taxonomy" id="1225769"/>
    <lineage>
        <taxon>Bacteria</taxon>
        <taxon>Pseudomonadati</taxon>
        <taxon>Pseudomonadota</taxon>
        <taxon>Betaproteobacteria</taxon>
        <taxon>Neisseriales</taxon>
        <taxon>Chromobacteriaceae</taxon>
        <taxon>Paludibacterium</taxon>
    </lineage>
</organism>
<dbReference type="InterPro" id="IPR009228">
    <property type="entry name" value="Capsid_scaffold_GpO"/>
</dbReference>
<dbReference type="Pfam" id="PF05929">
    <property type="entry name" value="Phage_GPO"/>
    <property type="match status" value="1"/>
</dbReference>
<accession>A0A918U7M9</accession>
<dbReference type="AlphaFoldDB" id="A0A918U7M9"/>
<reference evidence="2" key="2">
    <citation type="submission" date="2020-09" db="EMBL/GenBank/DDBJ databases">
        <authorList>
            <person name="Sun Q."/>
            <person name="Kim S."/>
        </authorList>
    </citation>
    <scope>NUCLEOTIDE SEQUENCE</scope>
    <source>
        <strain evidence="2">KCTC 32182</strain>
    </source>
</reference>
<dbReference type="Proteomes" id="UP000645257">
    <property type="component" value="Unassembled WGS sequence"/>
</dbReference>
<evidence type="ECO:0000256" key="1">
    <source>
        <dbReference type="SAM" id="MobiDB-lite"/>
    </source>
</evidence>
<sequence length="270" mass="29270">MAGKSKAFCVATEGATTDGRIIERSWITQMAANYDPKVYGARVNLEHIKGYTPDSPFKRYGDVLSLSTKDGDDGKLRLYAVIDPTEELIAMTKSRQKVYTSIEVNPKFADTGEAYLVGLAVTDDPASLGTEMLTFASTAKSNPLAARKIAPENLISEAIEFTLEIDTPADSLLEGFSNKIKGLISGFKKTSDSNFSEIQTAIEIIADSQRELLEKFSQIKPSPDIAPLQAQLTKLSDDHHGLVKRLSEQPATETRTLTAGGNGSSLETDC</sequence>
<proteinExistence type="predicted"/>
<comment type="caution">
    <text evidence="2">The sequence shown here is derived from an EMBL/GenBank/DDBJ whole genome shotgun (WGS) entry which is preliminary data.</text>
</comment>
<gene>
    <name evidence="2" type="ORF">GCM10011289_02810</name>
</gene>
<reference evidence="2" key="1">
    <citation type="journal article" date="2014" name="Int. J. Syst. Evol. Microbiol.">
        <title>Complete genome sequence of Corynebacterium casei LMG S-19264T (=DSM 44701T), isolated from a smear-ripened cheese.</title>
        <authorList>
            <consortium name="US DOE Joint Genome Institute (JGI-PGF)"/>
            <person name="Walter F."/>
            <person name="Albersmeier A."/>
            <person name="Kalinowski J."/>
            <person name="Ruckert C."/>
        </authorList>
    </citation>
    <scope>NUCLEOTIDE SEQUENCE</scope>
    <source>
        <strain evidence="2">KCTC 32182</strain>
    </source>
</reference>